<evidence type="ECO:0000256" key="1">
    <source>
        <dbReference type="SAM" id="Phobius"/>
    </source>
</evidence>
<name>A0A1Z2XSI7_9FIRM</name>
<feature type="transmembrane region" description="Helical" evidence="1">
    <location>
        <begin position="203"/>
        <end position="223"/>
    </location>
</feature>
<reference evidence="3 5" key="3">
    <citation type="submission" date="2020-11" db="EMBL/GenBank/DDBJ databases">
        <title>Closed and high quality bacterial genomes of the OMM12 community.</title>
        <authorList>
            <person name="Marbouty M."/>
            <person name="Lamy-Besnier Q."/>
            <person name="Debarbieux L."/>
            <person name="Koszul R."/>
        </authorList>
    </citation>
    <scope>NUCLEOTIDE SEQUENCE [LARGE SCALE GENOMIC DNA]</scope>
    <source>
        <strain evidence="3 5">KB18</strain>
    </source>
</reference>
<feature type="transmembrane region" description="Helical" evidence="1">
    <location>
        <begin position="36"/>
        <end position="60"/>
    </location>
</feature>
<feature type="transmembrane region" description="Helical" evidence="1">
    <location>
        <begin position="172"/>
        <end position="191"/>
    </location>
</feature>
<dbReference type="GO" id="GO:0005886">
    <property type="term" value="C:plasma membrane"/>
    <property type="evidence" value="ECO:0007669"/>
    <property type="project" value="TreeGrafter"/>
</dbReference>
<dbReference type="Proteomes" id="UP000596035">
    <property type="component" value="Chromosome"/>
</dbReference>
<evidence type="ECO:0000313" key="2">
    <source>
        <dbReference type="EMBL" id="ASB41359.1"/>
    </source>
</evidence>
<reference evidence="4" key="2">
    <citation type="submission" date="2017-05" db="EMBL/GenBank/DDBJ databases">
        <title>Improved OligoMM genomes.</title>
        <authorList>
            <person name="Garzetti D."/>
        </authorList>
    </citation>
    <scope>NUCLEOTIDE SEQUENCE [LARGE SCALE GENOMIC DNA]</scope>
    <source>
        <strain evidence="4">KB18</strain>
    </source>
</reference>
<dbReference type="Proteomes" id="UP000196710">
    <property type="component" value="Chromosome"/>
</dbReference>
<dbReference type="EMBL" id="CP065321">
    <property type="protein sequence ID" value="QQR30623.1"/>
    <property type="molecule type" value="Genomic_DNA"/>
</dbReference>
<reference evidence="2" key="1">
    <citation type="journal article" date="2017" name="Genome Announc.">
        <title>High-Quality Whole-Genome Sequences of the Oligo-Mouse-Microbiota Bacterial Community.</title>
        <authorList>
            <person name="Garzetti D."/>
            <person name="Brugiroux S."/>
            <person name="Bunk B."/>
            <person name="Pukall R."/>
            <person name="McCoy K.D."/>
            <person name="Macpherson A.J."/>
            <person name="Stecher B."/>
        </authorList>
    </citation>
    <scope>NUCLEOTIDE SEQUENCE</scope>
    <source>
        <strain evidence="2">KB18</strain>
    </source>
</reference>
<dbReference type="KEGG" id="amur:ADH66_12245"/>
<dbReference type="PIRSF" id="PIRSF019466">
    <property type="entry name" value="EutH"/>
    <property type="match status" value="1"/>
</dbReference>
<dbReference type="PANTHER" id="PTHR40089:SF1">
    <property type="entry name" value="ETHANOLAMINE PERMEASE EUTH-RELATED"/>
    <property type="match status" value="1"/>
</dbReference>
<dbReference type="GO" id="GO:0034228">
    <property type="term" value="F:ethanolamine transmembrane transporter activity"/>
    <property type="evidence" value="ECO:0007669"/>
    <property type="project" value="InterPro"/>
</dbReference>
<protein>
    <submittedName>
        <fullName evidence="3">Ethanolamine utilization protein EutH</fullName>
    </submittedName>
</protein>
<proteinExistence type="predicted"/>
<dbReference type="PANTHER" id="PTHR40089">
    <property type="entry name" value="ETHANOLAMINE UTILIZATION PROTEIN EUTH"/>
    <property type="match status" value="1"/>
</dbReference>
<dbReference type="RefSeq" id="WP_066540284.1">
    <property type="nucleotide sequence ID" value="NZ_CAJTCQ010000010.1"/>
</dbReference>
<feature type="transmembrane region" description="Helical" evidence="1">
    <location>
        <begin position="301"/>
        <end position="322"/>
    </location>
</feature>
<sequence length="359" mass="37390">MNEVLMIVMAAGAVLGGVDRLRGNKWGFGDKFETGFMLLGSMGLSMAGMICLAPVLAQWLGGAIVPLYRLIGVDPAMFGGLLCMDMGGYQLSKELAADPQIGSYAGLVVAAIFGCTIVFTIPVGMGMIPKNDRGFFARGVMLGLAAMPAGLVVGGLMAGLPLLVILHQNIPVFALALLLLIGLQLSPGRMVKGFCILAESLRWIVTIGLVLAAVESMTGFGLLPGMAPISEAMAVVTSIGVVLLGSLPMAELLRRLLVRPFAWLGERLDMRPQSLTGMLVGLVSPLPTLSMYRDMDDRGKVVAGAFLVSGTSMLAAHMGFVLSTEPQLLGAMIAGKLTGAVAAVLLALCVQRGSKGAEK</sequence>
<accession>A0A1Z2XSI7</accession>
<evidence type="ECO:0000313" key="3">
    <source>
        <dbReference type="EMBL" id="QQR30623.1"/>
    </source>
</evidence>
<feature type="transmembrane region" description="Helical" evidence="1">
    <location>
        <begin position="229"/>
        <end position="250"/>
    </location>
</feature>
<organism evidence="3 5">
    <name type="scientific">Acutalibacter muris</name>
    <dbReference type="NCBI Taxonomy" id="1796620"/>
    <lineage>
        <taxon>Bacteria</taxon>
        <taxon>Bacillati</taxon>
        <taxon>Bacillota</taxon>
        <taxon>Clostridia</taxon>
        <taxon>Eubacteriales</taxon>
        <taxon>Acutalibacteraceae</taxon>
        <taxon>Acutalibacter</taxon>
    </lineage>
</organism>
<dbReference type="Pfam" id="PF04346">
    <property type="entry name" value="EutH"/>
    <property type="match status" value="1"/>
</dbReference>
<evidence type="ECO:0000313" key="5">
    <source>
        <dbReference type="Proteomes" id="UP000596035"/>
    </source>
</evidence>
<keyword evidence="1" id="KW-1133">Transmembrane helix</keyword>
<feature type="transmembrane region" description="Helical" evidence="1">
    <location>
        <begin position="101"/>
        <end position="128"/>
    </location>
</feature>
<gene>
    <name evidence="2" type="ORF">ADH66_12245</name>
    <name evidence="3" type="ORF">I5Q82_02555</name>
</gene>
<feature type="transmembrane region" description="Helical" evidence="1">
    <location>
        <begin position="140"/>
        <end position="166"/>
    </location>
</feature>
<dbReference type="EMBL" id="CP021422">
    <property type="protein sequence ID" value="ASB41359.1"/>
    <property type="molecule type" value="Genomic_DNA"/>
</dbReference>
<evidence type="ECO:0000313" key="4">
    <source>
        <dbReference type="Proteomes" id="UP000196710"/>
    </source>
</evidence>
<feature type="transmembrane region" description="Helical" evidence="1">
    <location>
        <begin position="67"/>
        <end position="89"/>
    </location>
</feature>
<dbReference type="InterPro" id="IPR007441">
    <property type="entry name" value="EutH"/>
</dbReference>
<feature type="transmembrane region" description="Helical" evidence="1">
    <location>
        <begin position="328"/>
        <end position="350"/>
    </location>
</feature>
<keyword evidence="1" id="KW-0472">Membrane</keyword>
<keyword evidence="4" id="KW-1185">Reference proteome</keyword>
<dbReference type="AlphaFoldDB" id="A0A1Z2XSI7"/>
<keyword evidence="1" id="KW-0812">Transmembrane</keyword>